<organism evidence="2 3">
    <name type="scientific">Nocardia bovistercoris</name>
    <dbReference type="NCBI Taxonomy" id="2785916"/>
    <lineage>
        <taxon>Bacteria</taxon>
        <taxon>Bacillati</taxon>
        <taxon>Actinomycetota</taxon>
        <taxon>Actinomycetes</taxon>
        <taxon>Mycobacteriales</taxon>
        <taxon>Nocardiaceae</taxon>
        <taxon>Nocardia</taxon>
    </lineage>
</organism>
<comment type="caution">
    <text evidence="2">The sequence shown here is derived from an EMBL/GenBank/DDBJ whole genome shotgun (WGS) entry which is preliminary data.</text>
</comment>
<feature type="transmembrane region" description="Helical" evidence="1">
    <location>
        <begin position="33"/>
        <end position="50"/>
    </location>
</feature>
<evidence type="ECO:0000313" key="2">
    <source>
        <dbReference type="EMBL" id="MBH0778159.1"/>
    </source>
</evidence>
<dbReference type="Proteomes" id="UP000655751">
    <property type="component" value="Unassembled WGS sequence"/>
</dbReference>
<dbReference type="RefSeq" id="WP_196150833.1">
    <property type="nucleotide sequence ID" value="NZ_JADMLG010000007.1"/>
</dbReference>
<gene>
    <name evidence="2" type="ORF">IT779_17915</name>
</gene>
<reference evidence="2" key="1">
    <citation type="submission" date="2020-11" db="EMBL/GenBank/DDBJ databases">
        <title>Nocardia NEAU-351.nov., a novel actinomycete isolated from the cow dung.</title>
        <authorList>
            <person name="Zhang X."/>
        </authorList>
    </citation>
    <scope>NUCLEOTIDE SEQUENCE</scope>
    <source>
        <strain evidence="2">NEAU-351</strain>
    </source>
</reference>
<evidence type="ECO:0000313" key="3">
    <source>
        <dbReference type="Proteomes" id="UP000655751"/>
    </source>
</evidence>
<accession>A0A931N3U4</accession>
<evidence type="ECO:0000256" key="1">
    <source>
        <dbReference type="SAM" id="Phobius"/>
    </source>
</evidence>
<keyword evidence="1" id="KW-1133">Transmembrane helix</keyword>
<sequence length="51" mass="5282">MSSDVSVILLLALAGFLLGGSYSLWKTSRPASVALAVCGLLAAVGALVWWF</sequence>
<keyword evidence="1" id="KW-0812">Transmembrane</keyword>
<dbReference type="EMBL" id="JADMLG010000007">
    <property type="protein sequence ID" value="MBH0778159.1"/>
    <property type="molecule type" value="Genomic_DNA"/>
</dbReference>
<dbReference type="AlphaFoldDB" id="A0A931N3U4"/>
<name>A0A931N3U4_9NOCA</name>
<protein>
    <submittedName>
        <fullName evidence="2">Uncharacterized protein</fullName>
    </submittedName>
</protein>
<keyword evidence="1" id="KW-0472">Membrane</keyword>
<proteinExistence type="predicted"/>
<keyword evidence="3" id="KW-1185">Reference proteome</keyword>